<dbReference type="Proteomes" id="UP000467132">
    <property type="component" value="Unassembled WGS sequence"/>
</dbReference>
<gene>
    <name evidence="1" type="ORF">D3Z33_12170</name>
</gene>
<proteinExistence type="predicted"/>
<dbReference type="SUPFAM" id="SSF56672">
    <property type="entry name" value="DNA/RNA polymerases"/>
    <property type="match status" value="1"/>
</dbReference>
<protein>
    <submittedName>
        <fullName evidence="1">Uncharacterized protein</fullName>
    </submittedName>
</protein>
<dbReference type="InterPro" id="IPR043502">
    <property type="entry name" value="DNA/RNA_pol_sf"/>
</dbReference>
<evidence type="ECO:0000313" key="2">
    <source>
        <dbReference type="Proteomes" id="UP000467132"/>
    </source>
</evidence>
<dbReference type="EMBL" id="QXXA01000013">
    <property type="protein sequence ID" value="NBI07608.1"/>
    <property type="molecule type" value="Genomic_DNA"/>
</dbReference>
<sequence length="532" mass="63330">MNKETTVEEFSKLISNIPFKNIDLKEIYINTNEDFILYRHQILNGYYIAIYNDGNNHLRVITENKNAFIINLENVDKDNYSILYKVHKPRKIVLDAKPIYKNDFNLVNGIYDILLISNIFYKLHINDINDFIKTFMNNVDSNNINTLIYNLHIIKDKFNTILDKNKMFTMVNKEFELLEVISRCELNGLPCNCIEFEKFINVMNEKFKENESTFSEVYKARYTNLKSLLNGLKQEGHKPVFNEEYLYKTGNTTLYSLSVVRRIYKENKNRKINSKSDRILPTYNPYNKIGAIESNFNIDPLYLPYLTTDKEKYYITSKYENLELRIFANLSNIDYLIEWSNNNNLIPSMAEKLFKEQYNEDKQLYELYTYALLKALIKGYNSLNSIRKYFISEVQFLLNEEEIKEYLKKFKEEFKEVIIFIYNFNKTISHENRVSTSSAMPIYKYMKLTSSDIMKDFIIKVYKNIKQYNKRNKYKLSIVYLSQDKIIIESDKESYNLALDILNRNLSKAYNKYVKNVSMLSSVNTGFKRLRA</sequence>
<keyword evidence="2" id="KW-1185">Reference proteome</keyword>
<comment type="caution">
    <text evidence="1">The sequence shown here is derived from an EMBL/GenBank/DDBJ whole genome shotgun (WGS) entry which is preliminary data.</text>
</comment>
<dbReference type="RefSeq" id="WP_160198078.1">
    <property type="nucleotide sequence ID" value="NZ_QXXA01000013.1"/>
</dbReference>
<organism evidence="1 2">
    <name type="scientific">Senegalia massiliensis</name>
    <dbReference type="NCBI Taxonomy" id="1720316"/>
    <lineage>
        <taxon>Bacteria</taxon>
        <taxon>Bacillati</taxon>
        <taxon>Bacillota</taxon>
        <taxon>Clostridia</taxon>
        <taxon>Eubacteriales</taxon>
        <taxon>Clostridiaceae</taxon>
        <taxon>Senegalia</taxon>
    </lineage>
</organism>
<name>A0A845R236_9CLOT</name>
<reference evidence="1 2" key="1">
    <citation type="submission" date="2018-08" db="EMBL/GenBank/DDBJ databases">
        <title>Murine metabolic-syndrome-specific gut microbial biobank.</title>
        <authorList>
            <person name="Liu C."/>
        </authorList>
    </citation>
    <scope>NUCLEOTIDE SEQUENCE [LARGE SCALE GENOMIC DNA]</scope>
    <source>
        <strain evidence="1 2">583</strain>
    </source>
</reference>
<accession>A0A845R236</accession>
<evidence type="ECO:0000313" key="1">
    <source>
        <dbReference type="EMBL" id="NBI07608.1"/>
    </source>
</evidence>
<dbReference type="AlphaFoldDB" id="A0A845R236"/>